<feature type="compositionally biased region" description="Low complexity" evidence="1">
    <location>
        <begin position="176"/>
        <end position="185"/>
    </location>
</feature>
<protein>
    <recommendedName>
        <fullName evidence="2">Rho termination factor-like N-terminal domain-containing protein</fullName>
    </recommendedName>
</protein>
<feature type="region of interest" description="Disordered" evidence="1">
    <location>
        <begin position="42"/>
        <end position="319"/>
    </location>
</feature>
<dbReference type="EMBL" id="JARKIF010000003">
    <property type="protein sequence ID" value="KAJ7644028.1"/>
    <property type="molecule type" value="Genomic_DNA"/>
</dbReference>
<dbReference type="Proteomes" id="UP001221142">
    <property type="component" value="Unassembled WGS sequence"/>
</dbReference>
<feature type="compositionally biased region" description="Polar residues" evidence="1">
    <location>
        <begin position="121"/>
        <end position="135"/>
    </location>
</feature>
<feature type="compositionally biased region" description="Low complexity" evidence="1">
    <location>
        <begin position="226"/>
        <end position="244"/>
    </location>
</feature>
<dbReference type="SMART" id="SM00959">
    <property type="entry name" value="Rho_N"/>
    <property type="match status" value="1"/>
</dbReference>
<feature type="domain" description="Rho termination factor-like N-terminal" evidence="2">
    <location>
        <begin position="6"/>
        <end position="48"/>
    </location>
</feature>
<accession>A0AAD7FYA1</accession>
<evidence type="ECO:0000313" key="4">
    <source>
        <dbReference type="Proteomes" id="UP001221142"/>
    </source>
</evidence>
<dbReference type="InterPro" id="IPR011112">
    <property type="entry name" value="Rho-like_N"/>
</dbReference>
<name>A0AAD7FYA1_9AGAR</name>
<feature type="compositionally biased region" description="Low complexity" evidence="1">
    <location>
        <begin position="136"/>
        <end position="150"/>
    </location>
</feature>
<feature type="compositionally biased region" description="Polar residues" evidence="1">
    <location>
        <begin position="77"/>
        <end position="91"/>
    </location>
</feature>
<evidence type="ECO:0000256" key="1">
    <source>
        <dbReference type="SAM" id="MobiDB-lite"/>
    </source>
</evidence>
<comment type="caution">
    <text evidence="3">The sequence shown here is derived from an EMBL/GenBank/DDBJ whole genome shotgun (WGS) entry which is preliminary data.</text>
</comment>
<evidence type="ECO:0000313" key="3">
    <source>
        <dbReference type="EMBL" id="KAJ7644028.1"/>
    </source>
</evidence>
<dbReference type="AlphaFoldDB" id="A0AAD7FYA1"/>
<gene>
    <name evidence="3" type="ORF">FB45DRAFT_896715</name>
</gene>
<evidence type="ECO:0000259" key="2">
    <source>
        <dbReference type="SMART" id="SM00959"/>
    </source>
</evidence>
<reference evidence="3" key="1">
    <citation type="submission" date="2023-03" db="EMBL/GenBank/DDBJ databases">
        <title>Massive genome expansion in bonnet fungi (Mycena s.s.) driven by repeated elements and novel gene families across ecological guilds.</title>
        <authorList>
            <consortium name="Lawrence Berkeley National Laboratory"/>
            <person name="Harder C.B."/>
            <person name="Miyauchi S."/>
            <person name="Viragh M."/>
            <person name="Kuo A."/>
            <person name="Thoen E."/>
            <person name="Andreopoulos B."/>
            <person name="Lu D."/>
            <person name="Skrede I."/>
            <person name="Drula E."/>
            <person name="Henrissat B."/>
            <person name="Morin E."/>
            <person name="Kohler A."/>
            <person name="Barry K."/>
            <person name="LaButti K."/>
            <person name="Morin E."/>
            <person name="Salamov A."/>
            <person name="Lipzen A."/>
            <person name="Mereny Z."/>
            <person name="Hegedus B."/>
            <person name="Baldrian P."/>
            <person name="Stursova M."/>
            <person name="Weitz H."/>
            <person name="Taylor A."/>
            <person name="Grigoriev I.V."/>
            <person name="Nagy L.G."/>
            <person name="Martin F."/>
            <person name="Kauserud H."/>
        </authorList>
    </citation>
    <scope>NUCLEOTIDE SEQUENCE</scope>
    <source>
        <strain evidence="3">9284</strain>
    </source>
</reference>
<organism evidence="3 4">
    <name type="scientific">Roridomyces roridus</name>
    <dbReference type="NCBI Taxonomy" id="1738132"/>
    <lineage>
        <taxon>Eukaryota</taxon>
        <taxon>Fungi</taxon>
        <taxon>Dikarya</taxon>
        <taxon>Basidiomycota</taxon>
        <taxon>Agaricomycotina</taxon>
        <taxon>Agaricomycetes</taxon>
        <taxon>Agaricomycetidae</taxon>
        <taxon>Agaricales</taxon>
        <taxon>Marasmiineae</taxon>
        <taxon>Mycenaceae</taxon>
        <taxon>Roridomyces</taxon>
    </lineage>
</organism>
<dbReference type="GO" id="GO:0006353">
    <property type="term" value="P:DNA-templated transcription termination"/>
    <property type="evidence" value="ECO:0007669"/>
    <property type="project" value="InterPro"/>
</dbReference>
<keyword evidence="4" id="KW-1185">Reference proteome</keyword>
<sequence length="804" mass="85547">MSTEPELKKLTVPQLKALCKERNITGYSKLGKEALICKLLGIAPPAPADPNTANESTKPPAKKKKKVVASVPSDSATAPNSAPSSEPSTLTAVVGESSAPSAILPVASASEPEVQKDVPATETSSATLTLPTTDIPSTSSAPTPGSSSAANKETAAKPKKRKNPPSSEPAAIPQDASSEASVAVAPKKKKKKVADTETDGNGTTPAPKKKKKAVVDDNNSASVPEASTQVASNSSSSTTSTSATKRPLSAVTPASVDADAQPSKKQKLATSAPKPRPATTDHTDRPLADAGTISSTTSSAPAVTERPPNIAAPIAMAPPPAKKQKVAVSKLPTTSKFVLPVKAPAPMASPVAPPIVPPKEKSAQPPAILPKVSQKRFKPLMVVGKASAPSQATPVPVVPATSQPLYHLEFPPAPTPASLSTLTLPPPISQRKRAVPRFALLLSQVPDADLGNCLLVSRMFRYAVYLSASHRLNQAFAGKRLSAVLAGLDAKQISMINMWPYLKQRQHERSTRKAQYHASFLSRVFPSSTISEHLWGSPDHERQIVIVLRFLLTRLFFQISVGGSKEGKSWIEGQVVDAQQLVQDEIWAITVRHTTGALESFYVLEATCEPLATLTDPQQAALPVRTDWSAYIAHRSRGVQESTPLRRLLDHLSWTNHEEYLSGISRLWLKRIEAEGEIGTAKRIVAERYILACVVGNSVSGRWMSATAMAQEFAGLDAGVPGHTGTTNPKVNLFLPKHHHVEGVYFTASNKAPLHSALAVLQTPDREYYILRDNGMQVGCEEDGGVAEVWMGMIGCSKFGVALY</sequence>
<proteinExistence type="predicted"/>
<feature type="compositionally biased region" description="Polar residues" evidence="1">
    <location>
        <begin position="292"/>
        <end position="301"/>
    </location>
</feature>